<dbReference type="EMBL" id="FNMZ01000001">
    <property type="protein sequence ID" value="SDW21446.1"/>
    <property type="molecule type" value="Genomic_DNA"/>
</dbReference>
<dbReference type="Gene3D" id="3.40.50.1820">
    <property type="entry name" value="alpha/beta hydrolase"/>
    <property type="match status" value="1"/>
</dbReference>
<dbReference type="PANTHER" id="PTHR21661">
    <property type="entry name" value="EPOXIDE HYDROLASE 1-RELATED"/>
    <property type="match status" value="1"/>
</dbReference>
<evidence type="ECO:0000259" key="5">
    <source>
        <dbReference type="Pfam" id="PF06441"/>
    </source>
</evidence>
<dbReference type="PRINTS" id="PR00412">
    <property type="entry name" value="EPOXHYDRLASE"/>
</dbReference>
<keyword evidence="7" id="KW-1185">Reference proteome</keyword>
<evidence type="ECO:0000313" key="7">
    <source>
        <dbReference type="Proteomes" id="UP000199118"/>
    </source>
</evidence>
<sequence>MTVTLSPFAIDIPEAALDDLRARLDMTRWPEPEPVDDWSQGAPIDRMRGLCDYWRRDYDWRRCEARLNGMGSQRAEVDGLGIHVLHIRSPEPDALPMIMTHGWPGSVIEFMDVIGPLTDPAAHGGDAADAFHLVLPSLPGYGFSDKPARSGCGVERIAEIWAQLMPALGYDRYVAQGGDWGSAVTTAMGTLAPRGLEAIHLNMPSFPLDRRDPSEDPAIRRAIEANTRHRRWGTGYSRVQSTRPQTLGYGLTDSPVGQAAWIYEKYQEYTDHDGDAEALLGRDAMLDNIMLYWLPAAGASSARLYWESFGGRAIPQVHIPTAATVFPREIVPAPRAWSEKIYTNMHRWTEAERGGHFAAFEQPEIFTREVRDAFRAFR</sequence>
<protein>
    <submittedName>
        <fullName evidence="6">Pimeloyl-ACP methyl ester carboxylesterase</fullName>
    </submittedName>
</protein>
<dbReference type="STRING" id="356660.SAMN05444336_101428"/>
<dbReference type="Pfam" id="PF06441">
    <property type="entry name" value="EHN"/>
    <property type="match status" value="1"/>
</dbReference>
<dbReference type="OrthoDB" id="27092at2"/>
<accession>A0A1H2RPS3</accession>
<evidence type="ECO:0000256" key="3">
    <source>
        <dbReference type="ARBA" id="ARBA00022801"/>
    </source>
</evidence>
<feature type="active site" description="Proton donor" evidence="4">
    <location>
        <position position="305"/>
    </location>
</feature>
<feature type="active site" description="Nucleophile" evidence="4">
    <location>
        <position position="179"/>
    </location>
</feature>
<evidence type="ECO:0000256" key="2">
    <source>
        <dbReference type="ARBA" id="ARBA00022797"/>
    </source>
</evidence>
<dbReference type="GO" id="GO:0004301">
    <property type="term" value="F:epoxide hydrolase activity"/>
    <property type="evidence" value="ECO:0007669"/>
    <property type="project" value="TreeGrafter"/>
</dbReference>
<dbReference type="PIRSF" id="PIRSF001112">
    <property type="entry name" value="Epoxide_hydrolase"/>
    <property type="match status" value="1"/>
</dbReference>
<dbReference type="PANTHER" id="PTHR21661:SF35">
    <property type="entry name" value="EPOXIDE HYDROLASE"/>
    <property type="match status" value="1"/>
</dbReference>
<dbReference type="RefSeq" id="WP_092679477.1">
    <property type="nucleotide sequence ID" value="NZ_FNMZ01000001.1"/>
</dbReference>
<comment type="similarity">
    <text evidence="1">Belongs to the peptidase S33 family.</text>
</comment>
<name>A0A1H2RPS3_9RHOB</name>
<dbReference type="InterPro" id="IPR029058">
    <property type="entry name" value="AB_hydrolase_fold"/>
</dbReference>
<dbReference type="InterPro" id="IPR016292">
    <property type="entry name" value="Epoxide_hydrolase"/>
</dbReference>
<proteinExistence type="inferred from homology"/>
<feature type="active site" description="Proton acceptor" evidence="4">
    <location>
        <position position="356"/>
    </location>
</feature>
<organism evidence="6 7">
    <name type="scientific">Albimonas donghaensis</name>
    <dbReference type="NCBI Taxonomy" id="356660"/>
    <lineage>
        <taxon>Bacteria</taxon>
        <taxon>Pseudomonadati</taxon>
        <taxon>Pseudomonadota</taxon>
        <taxon>Alphaproteobacteria</taxon>
        <taxon>Rhodobacterales</taxon>
        <taxon>Paracoccaceae</taxon>
        <taxon>Albimonas</taxon>
    </lineage>
</organism>
<evidence type="ECO:0000313" key="6">
    <source>
        <dbReference type="EMBL" id="SDW21446.1"/>
    </source>
</evidence>
<evidence type="ECO:0000256" key="4">
    <source>
        <dbReference type="PIRSR" id="PIRSR001112-1"/>
    </source>
</evidence>
<dbReference type="InterPro" id="IPR000639">
    <property type="entry name" value="Epox_hydrolase-like"/>
</dbReference>
<keyword evidence="3" id="KW-0378">Hydrolase</keyword>
<dbReference type="SUPFAM" id="SSF53474">
    <property type="entry name" value="alpha/beta-Hydrolases"/>
    <property type="match status" value="1"/>
</dbReference>
<dbReference type="Proteomes" id="UP000199118">
    <property type="component" value="Unassembled WGS sequence"/>
</dbReference>
<reference evidence="6 7" key="1">
    <citation type="submission" date="2016-10" db="EMBL/GenBank/DDBJ databases">
        <authorList>
            <person name="de Groot N.N."/>
        </authorList>
    </citation>
    <scope>NUCLEOTIDE SEQUENCE [LARGE SCALE GENOMIC DNA]</scope>
    <source>
        <strain evidence="6 7">DSM 17890</strain>
    </source>
</reference>
<evidence type="ECO:0000256" key="1">
    <source>
        <dbReference type="ARBA" id="ARBA00010088"/>
    </source>
</evidence>
<feature type="domain" description="Epoxide hydrolase N-terminal" evidence="5">
    <location>
        <begin position="6"/>
        <end position="110"/>
    </location>
</feature>
<dbReference type="AlphaFoldDB" id="A0A1H2RPS3"/>
<dbReference type="InterPro" id="IPR010497">
    <property type="entry name" value="Epoxide_hydro_N"/>
</dbReference>
<dbReference type="GO" id="GO:0097176">
    <property type="term" value="P:epoxide metabolic process"/>
    <property type="evidence" value="ECO:0007669"/>
    <property type="project" value="TreeGrafter"/>
</dbReference>
<gene>
    <name evidence="6" type="ORF">SAMN05444336_101428</name>
</gene>
<keyword evidence="2" id="KW-0058">Aromatic hydrocarbons catabolism</keyword>